<comment type="caution">
    <text evidence="11">The sequence shown here is derived from an EMBL/GenBank/DDBJ whole genome shotgun (WGS) entry which is preliminary data.</text>
</comment>
<dbReference type="HAMAP" id="MF_00019">
    <property type="entry name" value="PlsX"/>
    <property type="match status" value="1"/>
</dbReference>
<sequence length="343" mass="35796">MAELTLAVDAMGGDTGLAVTVPAVAQLLKRHATVRIQMVGQPEPLAAALKEARLDSHARVSIVPAAEVVQMDDPVSVALRNKKNSSMRIAINQLREGNAQAVVSAGNTGALMAVSRFVLKTLPGIERPAICTAIPTRTGHCHMLDLGANVDAEAEHLLQFALMGSAVVRALDGNETPRVALLNIGEEDIKGNDLIKQAATLLQEHPQLNYCGFIEGNGIFAGEADVVVCDGFVGNVALKTMEGTATMIGHMLRAEIASSWLKRLSGLLALPVLQGLKRRMDPERYNGASLLGLNGIVVKSHGGAGVPGFLAALQVALQEAERNVPALIGATLAADAGGDIPTA</sequence>
<keyword evidence="7 10" id="KW-1208">Phospholipid metabolism</keyword>
<dbReference type="RefSeq" id="WP_246947232.1">
    <property type="nucleotide sequence ID" value="NZ_JALKII010000001.1"/>
</dbReference>
<dbReference type="Proteomes" id="UP001165524">
    <property type="component" value="Unassembled WGS sequence"/>
</dbReference>
<comment type="function">
    <text evidence="10">Catalyzes the reversible formation of acyl-phosphate (acyl-PO(4)) from acyl-[acyl-carrier-protein] (acyl-ACP). This enzyme utilizes acyl-ACP as fatty acyl donor, but not acyl-CoA.</text>
</comment>
<keyword evidence="6 10" id="KW-0594">Phospholipid biosynthesis</keyword>
<dbReference type="Gene3D" id="3.40.718.10">
    <property type="entry name" value="Isopropylmalate Dehydrogenase"/>
    <property type="match status" value="1"/>
</dbReference>
<evidence type="ECO:0000256" key="9">
    <source>
        <dbReference type="ARBA" id="ARBA00046608"/>
    </source>
</evidence>
<evidence type="ECO:0000256" key="3">
    <source>
        <dbReference type="ARBA" id="ARBA00022516"/>
    </source>
</evidence>
<reference evidence="11" key="1">
    <citation type="submission" date="2022-04" db="EMBL/GenBank/DDBJ databases">
        <title>Alcanivorax sp. CY1518 draft genome sequence.</title>
        <authorList>
            <person name="Zhao G."/>
            <person name="An M."/>
        </authorList>
    </citation>
    <scope>NUCLEOTIDE SEQUENCE</scope>
    <source>
        <strain evidence="11">CY1518</strain>
    </source>
</reference>
<evidence type="ECO:0000256" key="1">
    <source>
        <dbReference type="ARBA" id="ARBA00001232"/>
    </source>
</evidence>
<keyword evidence="4 10" id="KW-0808">Transferase</keyword>
<evidence type="ECO:0000256" key="5">
    <source>
        <dbReference type="ARBA" id="ARBA00023098"/>
    </source>
</evidence>
<name>A0ABT0E3M9_9GAMM</name>
<dbReference type="PIRSF" id="PIRSF002465">
    <property type="entry name" value="Phsphlp_syn_PlsX"/>
    <property type="match status" value="1"/>
</dbReference>
<evidence type="ECO:0000313" key="11">
    <source>
        <dbReference type="EMBL" id="MCK0536217.1"/>
    </source>
</evidence>
<comment type="catalytic activity">
    <reaction evidence="1 10">
        <text>a fatty acyl-[ACP] + phosphate = an acyl phosphate + holo-[ACP]</text>
        <dbReference type="Rhea" id="RHEA:42292"/>
        <dbReference type="Rhea" id="RHEA-COMP:9685"/>
        <dbReference type="Rhea" id="RHEA-COMP:14125"/>
        <dbReference type="ChEBI" id="CHEBI:43474"/>
        <dbReference type="ChEBI" id="CHEBI:59918"/>
        <dbReference type="ChEBI" id="CHEBI:64479"/>
        <dbReference type="ChEBI" id="CHEBI:138651"/>
        <dbReference type="EC" id="2.3.1.274"/>
    </reaction>
</comment>
<dbReference type="Pfam" id="PF02504">
    <property type="entry name" value="FA_synthesis"/>
    <property type="match status" value="1"/>
</dbReference>
<protein>
    <recommendedName>
        <fullName evidence="8 10">Phosphate acyltransferase</fullName>
        <ecNumber evidence="8 10">2.3.1.274</ecNumber>
    </recommendedName>
    <alternativeName>
        <fullName evidence="10">Acyl-ACP phosphotransacylase</fullName>
    </alternativeName>
    <alternativeName>
        <fullName evidence="10">Acyl-[acyl-carrier-protein]--phosphate acyltransferase</fullName>
    </alternativeName>
    <alternativeName>
        <fullName evidence="10">Phosphate-acyl-ACP acyltransferase</fullName>
    </alternativeName>
</protein>
<dbReference type="InterPro" id="IPR003664">
    <property type="entry name" value="FA_synthesis"/>
</dbReference>
<accession>A0ABT0E3M9</accession>
<evidence type="ECO:0000256" key="8">
    <source>
        <dbReference type="ARBA" id="ARBA00024069"/>
    </source>
</evidence>
<keyword evidence="11" id="KW-0012">Acyltransferase</keyword>
<dbReference type="SUPFAM" id="SSF53659">
    <property type="entry name" value="Isocitrate/Isopropylmalate dehydrogenase-like"/>
    <property type="match status" value="1"/>
</dbReference>
<evidence type="ECO:0000256" key="4">
    <source>
        <dbReference type="ARBA" id="ARBA00022679"/>
    </source>
</evidence>
<evidence type="ECO:0000313" key="12">
    <source>
        <dbReference type="Proteomes" id="UP001165524"/>
    </source>
</evidence>
<keyword evidence="5 10" id="KW-0443">Lipid metabolism</keyword>
<dbReference type="InterPro" id="IPR012281">
    <property type="entry name" value="Phospholipid_synth_PlsX-like"/>
</dbReference>
<comment type="similarity">
    <text evidence="10">Belongs to the PlsX family.</text>
</comment>
<keyword evidence="2 10" id="KW-0963">Cytoplasm</keyword>
<dbReference type="EMBL" id="JALKII010000001">
    <property type="protein sequence ID" value="MCK0536217.1"/>
    <property type="molecule type" value="Genomic_DNA"/>
</dbReference>
<keyword evidence="12" id="KW-1185">Reference proteome</keyword>
<comment type="subunit">
    <text evidence="9 10">Homodimer. Probably interacts with PlsY.</text>
</comment>
<evidence type="ECO:0000256" key="7">
    <source>
        <dbReference type="ARBA" id="ARBA00023264"/>
    </source>
</evidence>
<gene>
    <name evidence="10 11" type="primary">plsX</name>
    <name evidence="11" type="ORF">MU846_00650</name>
</gene>
<dbReference type="EC" id="2.3.1.274" evidence="8 10"/>
<dbReference type="PANTHER" id="PTHR30100:SF1">
    <property type="entry name" value="PHOSPHATE ACYLTRANSFERASE"/>
    <property type="match status" value="1"/>
</dbReference>
<keyword evidence="3 10" id="KW-0444">Lipid biosynthesis</keyword>
<dbReference type="NCBIfam" id="TIGR00182">
    <property type="entry name" value="plsX"/>
    <property type="match status" value="1"/>
</dbReference>
<dbReference type="GO" id="GO:0043811">
    <property type="term" value="F:phosphate:acyl-[acyl carrier protein] acyltransferase activity"/>
    <property type="evidence" value="ECO:0007669"/>
    <property type="project" value="UniProtKB-EC"/>
</dbReference>
<evidence type="ECO:0000256" key="6">
    <source>
        <dbReference type="ARBA" id="ARBA00023209"/>
    </source>
</evidence>
<proteinExistence type="inferred from homology"/>
<evidence type="ECO:0000256" key="2">
    <source>
        <dbReference type="ARBA" id="ARBA00022490"/>
    </source>
</evidence>
<evidence type="ECO:0000256" key="10">
    <source>
        <dbReference type="HAMAP-Rule" id="MF_00019"/>
    </source>
</evidence>
<comment type="subcellular location">
    <subcellularLocation>
        <location evidence="10">Cytoplasm</location>
    </subcellularLocation>
    <text evidence="10">Associated with the membrane possibly through PlsY.</text>
</comment>
<dbReference type="PANTHER" id="PTHR30100">
    <property type="entry name" value="FATTY ACID/PHOSPHOLIPID SYNTHESIS PROTEIN PLSX"/>
    <property type="match status" value="1"/>
</dbReference>
<organism evidence="11 12">
    <name type="scientific">Alcanivorax quisquiliarum</name>
    <dbReference type="NCBI Taxonomy" id="2933565"/>
    <lineage>
        <taxon>Bacteria</taxon>
        <taxon>Pseudomonadati</taxon>
        <taxon>Pseudomonadota</taxon>
        <taxon>Gammaproteobacteria</taxon>
        <taxon>Oceanospirillales</taxon>
        <taxon>Alcanivoracaceae</taxon>
        <taxon>Alcanivorax</taxon>
    </lineage>
</organism>
<comment type="pathway">
    <text evidence="10">Lipid metabolism; phospholipid metabolism.</text>
</comment>